<keyword evidence="3" id="KW-1185">Reference proteome</keyword>
<organism evidence="2 3">
    <name type="scientific">Rhipicephalus microplus</name>
    <name type="common">Cattle tick</name>
    <name type="synonym">Boophilus microplus</name>
    <dbReference type="NCBI Taxonomy" id="6941"/>
    <lineage>
        <taxon>Eukaryota</taxon>
        <taxon>Metazoa</taxon>
        <taxon>Ecdysozoa</taxon>
        <taxon>Arthropoda</taxon>
        <taxon>Chelicerata</taxon>
        <taxon>Arachnida</taxon>
        <taxon>Acari</taxon>
        <taxon>Parasitiformes</taxon>
        <taxon>Ixodida</taxon>
        <taxon>Ixodoidea</taxon>
        <taxon>Ixodidae</taxon>
        <taxon>Rhipicephalinae</taxon>
        <taxon>Rhipicephalus</taxon>
        <taxon>Boophilus</taxon>
    </lineage>
</organism>
<sequence>MPYGLEGGQQLLDSRFDDIEDEELRQLRQKLKTCFMKIRCFLMPHPGLKYEQSHEIILMESSDSVPVPENMTDIFTYTEQKTNTNPANTSSVTVQIILVGIMNAVQ</sequence>
<evidence type="ECO:0000313" key="3">
    <source>
        <dbReference type="Proteomes" id="UP000821866"/>
    </source>
</evidence>
<evidence type="ECO:0000259" key="1">
    <source>
        <dbReference type="Pfam" id="PF02263"/>
    </source>
</evidence>
<reference evidence="2" key="2">
    <citation type="submission" date="2021-09" db="EMBL/GenBank/DDBJ databases">
        <authorList>
            <person name="Jia N."/>
            <person name="Wang J."/>
            <person name="Shi W."/>
            <person name="Du L."/>
            <person name="Sun Y."/>
            <person name="Zhan W."/>
            <person name="Jiang J."/>
            <person name="Wang Q."/>
            <person name="Zhang B."/>
            <person name="Ji P."/>
            <person name="Sakyi L.B."/>
            <person name="Cui X."/>
            <person name="Yuan T."/>
            <person name="Jiang B."/>
            <person name="Yang W."/>
            <person name="Lam T.T.-Y."/>
            <person name="Chang Q."/>
            <person name="Ding S."/>
            <person name="Wang X."/>
            <person name="Zhu J."/>
            <person name="Ruan X."/>
            <person name="Zhao L."/>
            <person name="Wei J."/>
            <person name="Que T."/>
            <person name="Du C."/>
            <person name="Cheng J."/>
            <person name="Dai P."/>
            <person name="Han X."/>
            <person name="Huang E."/>
            <person name="Gao Y."/>
            <person name="Liu J."/>
            <person name="Shao H."/>
            <person name="Ye R."/>
            <person name="Li L."/>
            <person name="Wei W."/>
            <person name="Wang X."/>
            <person name="Wang C."/>
            <person name="Huo Q."/>
            <person name="Li W."/>
            <person name="Guo W."/>
            <person name="Chen H."/>
            <person name="Chen S."/>
            <person name="Zhou L."/>
            <person name="Zhou L."/>
            <person name="Ni X."/>
            <person name="Tian J."/>
            <person name="Zhou Y."/>
            <person name="Sheng Y."/>
            <person name="Liu T."/>
            <person name="Pan Y."/>
            <person name="Xia L."/>
            <person name="Li J."/>
            <person name="Zhao F."/>
            <person name="Cao W."/>
        </authorList>
    </citation>
    <scope>NUCLEOTIDE SEQUENCE</scope>
    <source>
        <strain evidence="2">Rmic-2018</strain>
        <tissue evidence="2">Larvae</tissue>
    </source>
</reference>
<dbReference type="AlphaFoldDB" id="A0A9J6E8Z7"/>
<name>A0A9J6E8Z7_RHIMP</name>
<dbReference type="Pfam" id="PF02263">
    <property type="entry name" value="GBP"/>
    <property type="match status" value="1"/>
</dbReference>
<proteinExistence type="predicted"/>
<feature type="domain" description="Guanylate-binding protein N-terminal" evidence="1">
    <location>
        <begin position="3"/>
        <end position="54"/>
    </location>
</feature>
<gene>
    <name evidence="2" type="ORF">HPB51_008918</name>
</gene>
<dbReference type="GO" id="GO:0003924">
    <property type="term" value="F:GTPase activity"/>
    <property type="evidence" value="ECO:0007669"/>
    <property type="project" value="InterPro"/>
</dbReference>
<comment type="caution">
    <text evidence="2">The sequence shown here is derived from an EMBL/GenBank/DDBJ whole genome shotgun (WGS) entry which is preliminary data.</text>
</comment>
<dbReference type="InterPro" id="IPR015894">
    <property type="entry name" value="Guanylate-bd_N"/>
</dbReference>
<reference evidence="2" key="1">
    <citation type="journal article" date="2020" name="Cell">
        <title>Large-Scale Comparative Analyses of Tick Genomes Elucidate Their Genetic Diversity and Vector Capacities.</title>
        <authorList>
            <consortium name="Tick Genome and Microbiome Consortium (TIGMIC)"/>
            <person name="Jia N."/>
            <person name="Wang J."/>
            <person name="Shi W."/>
            <person name="Du L."/>
            <person name="Sun Y."/>
            <person name="Zhan W."/>
            <person name="Jiang J.F."/>
            <person name="Wang Q."/>
            <person name="Zhang B."/>
            <person name="Ji P."/>
            <person name="Bell-Sakyi L."/>
            <person name="Cui X.M."/>
            <person name="Yuan T.T."/>
            <person name="Jiang B.G."/>
            <person name="Yang W.F."/>
            <person name="Lam T.T."/>
            <person name="Chang Q.C."/>
            <person name="Ding S.J."/>
            <person name="Wang X.J."/>
            <person name="Zhu J.G."/>
            <person name="Ruan X.D."/>
            <person name="Zhao L."/>
            <person name="Wei J.T."/>
            <person name="Ye R.Z."/>
            <person name="Que T.C."/>
            <person name="Du C.H."/>
            <person name="Zhou Y.H."/>
            <person name="Cheng J.X."/>
            <person name="Dai P.F."/>
            <person name="Guo W.B."/>
            <person name="Han X.H."/>
            <person name="Huang E.J."/>
            <person name="Li L.F."/>
            <person name="Wei W."/>
            <person name="Gao Y.C."/>
            <person name="Liu J.Z."/>
            <person name="Shao H.Z."/>
            <person name="Wang X."/>
            <person name="Wang C.C."/>
            <person name="Yang T.C."/>
            <person name="Huo Q.B."/>
            <person name="Li W."/>
            <person name="Chen H.Y."/>
            <person name="Chen S.E."/>
            <person name="Zhou L.G."/>
            <person name="Ni X.B."/>
            <person name="Tian J.H."/>
            <person name="Sheng Y."/>
            <person name="Liu T."/>
            <person name="Pan Y.S."/>
            <person name="Xia L.Y."/>
            <person name="Li J."/>
            <person name="Zhao F."/>
            <person name="Cao W.C."/>
        </authorList>
    </citation>
    <scope>NUCLEOTIDE SEQUENCE</scope>
    <source>
        <strain evidence="2">Rmic-2018</strain>
    </source>
</reference>
<dbReference type="GO" id="GO:0005525">
    <property type="term" value="F:GTP binding"/>
    <property type="evidence" value="ECO:0007669"/>
    <property type="project" value="InterPro"/>
</dbReference>
<dbReference type="EMBL" id="JABSTU010000005">
    <property type="protein sequence ID" value="KAH8030557.1"/>
    <property type="molecule type" value="Genomic_DNA"/>
</dbReference>
<dbReference type="InterPro" id="IPR027417">
    <property type="entry name" value="P-loop_NTPase"/>
</dbReference>
<accession>A0A9J6E8Z7</accession>
<evidence type="ECO:0000313" key="2">
    <source>
        <dbReference type="EMBL" id="KAH8030557.1"/>
    </source>
</evidence>
<protein>
    <recommendedName>
        <fullName evidence="1">Guanylate-binding protein N-terminal domain-containing protein</fullName>
    </recommendedName>
</protein>
<dbReference type="Gene3D" id="3.40.50.300">
    <property type="entry name" value="P-loop containing nucleotide triphosphate hydrolases"/>
    <property type="match status" value="1"/>
</dbReference>
<dbReference type="Proteomes" id="UP000821866">
    <property type="component" value="Chromosome 3"/>
</dbReference>